<evidence type="ECO:0000256" key="2">
    <source>
        <dbReference type="ARBA" id="ARBA00022857"/>
    </source>
</evidence>
<evidence type="ECO:0000313" key="6">
    <source>
        <dbReference type="Proteomes" id="UP000198211"/>
    </source>
</evidence>
<evidence type="ECO:0000313" key="5">
    <source>
        <dbReference type="EMBL" id="OWY90865.1"/>
    </source>
</evidence>
<dbReference type="GO" id="GO:0016491">
    <property type="term" value="F:oxidoreductase activity"/>
    <property type="evidence" value="ECO:0007669"/>
    <property type="project" value="UniProtKB-KW"/>
</dbReference>
<protein>
    <recommendedName>
        <fullName evidence="4">NADP-dependent oxidoreductase domain-containing protein</fullName>
    </recommendedName>
</protein>
<proteinExistence type="inferred from homology"/>
<evidence type="ECO:0000256" key="1">
    <source>
        <dbReference type="ARBA" id="ARBA00006515"/>
    </source>
</evidence>
<evidence type="ECO:0000259" key="4">
    <source>
        <dbReference type="Pfam" id="PF00248"/>
    </source>
</evidence>
<dbReference type="PANTHER" id="PTHR43150:SF2">
    <property type="entry name" value="HYPERKINETIC, ISOFORM M"/>
    <property type="match status" value="1"/>
</dbReference>
<dbReference type="EMBL" id="NBNE01021700">
    <property type="protein sequence ID" value="OWY90865.1"/>
    <property type="molecule type" value="Genomic_DNA"/>
</dbReference>
<accession>A0A225UCU5</accession>
<keyword evidence="2" id="KW-0521">NADP</keyword>
<dbReference type="OrthoDB" id="2310150at2759"/>
<keyword evidence="3" id="KW-0560">Oxidoreductase</keyword>
<reference evidence="6" key="1">
    <citation type="submission" date="2017-03" db="EMBL/GenBank/DDBJ databases">
        <title>Phytopthora megakarya and P. palmivora, two closely related causual agents of cacao black pod achieved similar genome size and gene model numbers by different mechanisms.</title>
        <authorList>
            <person name="Ali S."/>
            <person name="Shao J."/>
            <person name="Larry D.J."/>
            <person name="Kronmiller B."/>
            <person name="Shen D."/>
            <person name="Strem M.D."/>
            <person name="Melnick R.L."/>
            <person name="Guiltinan M.J."/>
            <person name="Tyler B.M."/>
            <person name="Meinhardt L.W."/>
            <person name="Bailey B.A."/>
        </authorList>
    </citation>
    <scope>NUCLEOTIDE SEQUENCE [LARGE SCALE GENOMIC DNA]</scope>
    <source>
        <strain evidence="6">zdho120</strain>
    </source>
</reference>
<dbReference type="Proteomes" id="UP000198211">
    <property type="component" value="Unassembled WGS sequence"/>
</dbReference>
<evidence type="ECO:0000256" key="3">
    <source>
        <dbReference type="ARBA" id="ARBA00023002"/>
    </source>
</evidence>
<sequence length="106" mass="11688">MNSDVWKSFTPDFADRVVKADKLKPVADKLGISMAELALAWCVSNENVSTVMIGAKTPAQLKQNLKAIEAVDKITPDIKAEIDELVPFVPELPKPDGSEMIREQHL</sequence>
<comment type="caution">
    <text evidence="5">The sequence shown here is derived from an EMBL/GenBank/DDBJ whole genome shotgun (WGS) entry which is preliminary data.</text>
</comment>
<dbReference type="SUPFAM" id="SSF51430">
    <property type="entry name" value="NAD(P)-linked oxidoreductase"/>
    <property type="match status" value="1"/>
</dbReference>
<dbReference type="InterPro" id="IPR036812">
    <property type="entry name" value="NAD(P)_OxRdtase_dom_sf"/>
</dbReference>
<dbReference type="Gene3D" id="3.20.20.100">
    <property type="entry name" value="NADP-dependent oxidoreductase domain"/>
    <property type="match status" value="1"/>
</dbReference>
<keyword evidence="6" id="KW-1185">Reference proteome</keyword>
<dbReference type="STRING" id="4795.A0A225UCU5"/>
<dbReference type="PANTHER" id="PTHR43150">
    <property type="entry name" value="HYPERKINETIC, ISOFORM M"/>
    <property type="match status" value="1"/>
</dbReference>
<dbReference type="AlphaFoldDB" id="A0A225UCU5"/>
<gene>
    <name evidence="5" type="ORF">PHMEG_00040812</name>
</gene>
<dbReference type="InterPro" id="IPR023210">
    <property type="entry name" value="NADP_OxRdtase_dom"/>
</dbReference>
<comment type="similarity">
    <text evidence="1">Belongs to the shaker potassium channel beta subunit family.</text>
</comment>
<dbReference type="Pfam" id="PF00248">
    <property type="entry name" value="Aldo_ket_red"/>
    <property type="match status" value="1"/>
</dbReference>
<feature type="domain" description="NADP-dependent oxidoreductase" evidence="4">
    <location>
        <begin position="15"/>
        <end position="85"/>
    </location>
</feature>
<name>A0A225UCU5_9STRA</name>
<organism evidence="5 6">
    <name type="scientific">Phytophthora megakarya</name>
    <dbReference type="NCBI Taxonomy" id="4795"/>
    <lineage>
        <taxon>Eukaryota</taxon>
        <taxon>Sar</taxon>
        <taxon>Stramenopiles</taxon>
        <taxon>Oomycota</taxon>
        <taxon>Peronosporomycetes</taxon>
        <taxon>Peronosporales</taxon>
        <taxon>Peronosporaceae</taxon>
        <taxon>Phytophthora</taxon>
    </lineage>
</organism>
<dbReference type="InterPro" id="IPR005399">
    <property type="entry name" value="K_chnl_volt-dep_bsu_KCNAB-rel"/>
</dbReference>